<feature type="binding site" evidence="11">
    <location>
        <position position="74"/>
    </location>
    <ligand>
        <name>S-adenosyl-L-methionine</name>
        <dbReference type="ChEBI" id="CHEBI:59789"/>
    </ligand>
</feature>
<name>A0AA39L840_SARSR</name>
<dbReference type="Proteomes" id="UP001175261">
    <property type="component" value="Unassembled WGS sequence"/>
</dbReference>
<dbReference type="AlphaFoldDB" id="A0AA39L840"/>
<sequence>MATQPREKQLQYWQGASADVAGMLGGVTNVKGFSSVSRIDLQGSRTFLARLGIGLKSDRKTVKVALDAGAGIGRITENLLLKVASEVDVLEPVEKLTDAIKGTPGVRHIFNVGLEDWKPDEDVKYDLIWTQWCLCYLTEQQIIDYLQVCKGALSATGVIVVKENLSTTGQDHFDETDSSTTREDEKYQSLFKQAGLRLVKTELQRGLPELPNRRLFPVRMYALRP</sequence>
<dbReference type="SUPFAM" id="SSF53335">
    <property type="entry name" value="S-adenosyl-L-methionine-dependent methyltransferases"/>
    <property type="match status" value="1"/>
</dbReference>
<dbReference type="PANTHER" id="PTHR12753:SF0">
    <property type="entry name" value="ALPHA N-TERMINAL PROTEIN METHYLTRANSFERASE 1"/>
    <property type="match status" value="1"/>
</dbReference>
<proteinExistence type="inferred from homology"/>
<reference evidence="12" key="1">
    <citation type="submission" date="2022-10" db="EMBL/GenBank/DDBJ databases">
        <title>Determination and structural analysis of whole genome sequence of Sarocladium strictum F4-1.</title>
        <authorList>
            <person name="Hu L."/>
            <person name="Jiang Y."/>
        </authorList>
    </citation>
    <scope>NUCLEOTIDE SEQUENCE</scope>
    <source>
        <strain evidence="12">F4-1</strain>
    </source>
</reference>
<keyword evidence="4 11" id="KW-0949">S-adenosyl-L-methionine</keyword>
<dbReference type="InterPro" id="IPR029063">
    <property type="entry name" value="SAM-dependent_MTases_sf"/>
</dbReference>
<gene>
    <name evidence="12" type="ORF">NLU13_5632</name>
</gene>
<evidence type="ECO:0000256" key="3">
    <source>
        <dbReference type="ARBA" id="ARBA00022679"/>
    </source>
</evidence>
<dbReference type="CDD" id="cd02440">
    <property type="entry name" value="AdoMet_MTases"/>
    <property type="match status" value="1"/>
</dbReference>
<organism evidence="12 13">
    <name type="scientific">Sarocladium strictum</name>
    <name type="common">Black bundle disease fungus</name>
    <name type="synonym">Acremonium strictum</name>
    <dbReference type="NCBI Taxonomy" id="5046"/>
    <lineage>
        <taxon>Eukaryota</taxon>
        <taxon>Fungi</taxon>
        <taxon>Dikarya</taxon>
        <taxon>Ascomycota</taxon>
        <taxon>Pezizomycotina</taxon>
        <taxon>Sordariomycetes</taxon>
        <taxon>Hypocreomycetidae</taxon>
        <taxon>Hypocreales</taxon>
        <taxon>Sarocladiaceae</taxon>
        <taxon>Sarocladium</taxon>
    </lineage>
</organism>
<evidence type="ECO:0000256" key="10">
    <source>
        <dbReference type="ARBA" id="ARBA00048167"/>
    </source>
</evidence>
<dbReference type="InterPro" id="IPR008576">
    <property type="entry name" value="MeTrfase_NTM1"/>
</dbReference>
<evidence type="ECO:0000256" key="8">
    <source>
        <dbReference type="ARBA" id="ARBA00047306"/>
    </source>
</evidence>
<evidence type="ECO:0000256" key="1">
    <source>
        <dbReference type="ARBA" id="ARBA00009059"/>
    </source>
</evidence>
<dbReference type="GO" id="GO:0071885">
    <property type="term" value="F:N-terminal protein N-methyltransferase activity"/>
    <property type="evidence" value="ECO:0007669"/>
    <property type="project" value="UniProtKB-EC"/>
</dbReference>
<comment type="catalytic activity">
    <reaction evidence="9">
        <text>N-terminal L-prolyl-L-prolyl-L-lysyl-[protein] + 2 S-adenosyl-L-methionine = N-terminal N,N-dimethyl-L-prolyl-L-prolyl-L-lysyl-[protein] + 2 S-adenosyl-L-homocysteine + 2 H(+)</text>
        <dbReference type="Rhea" id="RHEA:54736"/>
        <dbReference type="Rhea" id="RHEA-COMP:13787"/>
        <dbReference type="Rhea" id="RHEA-COMP:13974"/>
        <dbReference type="ChEBI" id="CHEBI:15378"/>
        <dbReference type="ChEBI" id="CHEBI:57856"/>
        <dbReference type="ChEBI" id="CHEBI:59789"/>
        <dbReference type="ChEBI" id="CHEBI:138059"/>
        <dbReference type="ChEBI" id="CHEBI:138318"/>
        <dbReference type="EC" id="2.1.1.244"/>
    </reaction>
</comment>
<evidence type="ECO:0000256" key="6">
    <source>
        <dbReference type="ARBA" id="ARBA00039449"/>
    </source>
</evidence>
<dbReference type="PIRSF" id="PIRSF016958">
    <property type="entry name" value="DUF858_MeTrfase_lik"/>
    <property type="match status" value="1"/>
</dbReference>
<evidence type="ECO:0000256" key="5">
    <source>
        <dbReference type="ARBA" id="ARBA00039112"/>
    </source>
</evidence>
<comment type="caution">
    <text evidence="12">The sequence shown here is derived from an EMBL/GenBank/DDBJ whole genome shotgun (WGS) entry which is preliminary data.</text>
</comment>
<dbReference type="Gene3D" id="3.40.50.150">
    <property type="entry name" value="Vaccinia Virus protein VP39"/>
    <property type="match status" value="1"/>
</dbReference>
<evidence type="ECO:0000256" key="2">
    <source>
        <dbReference type="ARBA" id="ARBA00022603"/>
    </source>
</evidence>
<evidence type="ECO:0000313" key="13">
    <source>
        <dbReference type="Proteomes" id="UP001175261"/>
    </source>
</evidence>
<comment type="similarity">
    <text evidence="1">Belongs to the methyltransferase superfamily. NTM1 family.</text>
</comment>
<accession>A0AA39L840</accession>
<evidence type="ECO:0000256" key="11">
    <source>
        <dbReference type="PIRSR" id="PIRSR016958-1"/>
    </source>
</evidence>
<comment type="catalytic activity">
    <reaction evidence="10">
        <text>N-terminal L-alanyl-L-prolyl-L-lysyl-[protein] + 3 S-adenosyl-L-methionine = N-terminal N,N,N-trimethyl-L-alanyl-L-prolyl-L-lysyl-[protein] + 3 S-adenosyl-L-homocysteine + 3 H(+)</text>
        <dbReference type="Rhea" id="RHEA:54712"/>
        <dbReference type="Rhea" id="RHEA-COMP:13785"/>
        <dbReference type="Rhea" id="RHEA-COMP:13971"/>
        <dbReference type="ChEBI" id="CHEBI:15378"/>
        <dbReference type="ChEBI" id="CHEBI:57856"/>
        <dbReference type="ChEBI" id="CHEBI:59789"/>
        <dbReference type="ChEBI" id="CHEBI:138057"/>
        <dbReference type="ChEBI" id="CHEBI:138315"/>
        <dbReference type="EC" id="2.1.1.244"/>
    </reaction>
</comment>
<protein>
    <recommendedName>
        <fullName evidence="6">Alpha N-terminal protein methyltransferase 1</fullName>
        <ecNumber evidence="5">2.1.1.244</ecNumber>
    </recommendedName>
    <alternativeName>
        <fullName evidence="7">X-Pro-Lys N-terminal protein methyltransferase 1</fullName>
    </alternativeName>
</protein>
<feature type="binding site" evidence="11">
    <location>
        <position position="69"/>
    </location>
    <ligand>
        <name>S-adenosyl-L-methionine</name>
        <dbReference type="ChEBI" id="CHEBI:59789"/>
    </ligand>
</feature>
<dbReference type="Pfam" id="PF05891">
    <property type="entry name" value="Methyltransf_PK"/>
    <property type="match status" value="1"/>
</dbReference>
<keyword evidence="3" id="KW-0808">Transferase</keyword>
<feature type="binding site" evidence="11">
    <location>
        <position position="131"/>
    </location>
    <ligand>
        <name>S-adenosyl-L-methionine</name>
        <dbReference type="ChEBI" id="CHEBI:59789"/>
    </ligand>
</feature>
<keyword evidence="13" id="KW-1185">Reference proteome</keyword>
<dbReference type="GO" id="GO:0005737">
    <property type="term" value="C:cytoplasm"/>
    <property type="evidence" value="ECO:0007669"/>
    <property type="project" value="TreeGrafter"/>
</dbReference>
<dbReference type="PANTHER" id="PTHR12753">
    <property type="entry name" value="AD-003 - RELATED"/>
    <property type="match status" value="1"/>
</dbReference>
<evidence type="ECO:0000256" key="7">
    <source>
        <dbReference type="ARBA" id="ARBA00043129"/>
    </source>
</evidence>
<dbReference type="EMBL" id="JAPDFR010000004">
    <property type="protein sequence ID" value="KAK0387319.1"/>
    <property type="molecule type" value="Genomic_DNA"/>
</dbReference>
<dbReference type="GO" id="GO:0032259">
    <property type="term" value="P:methylation"/>
    <property type="evidence" value="ECO:0007669"/>
    <property type="project" value="UniProtKB-KW"/>
</dbReference>
<comment type="catalytic activity">
    <reaction evidence="8">
        <text>N-terminal L-seryl-L-prolyl-L-lysyl-[protein] + 3 S-adenosyl-L-methionine = N-terminal N,N,N-trimethyl-L-seryl-L-prolyl-L-lysyl-[protein] + 3 S-adenosyl-L-homocysteine + 3 H(+)</text>
        <dbReference type="Rhea" id="RHEA:54724"/>
        <dbReference type="Rhea" id="RHEA-COMP:13789"/>
        <dbReference type="Rhea" id="RHEA-COMP:13973"/>
        <dbReference type="ChEBI" id="CHEBI:15378"/>
        <dbReference type="ChEBI" id="CHEBI:57856"/>
        <dbReference type="ChEBI" id="CHEBI:59789"/>
        <dbReference type="ChEBI" id="CHEBI:138061"/>
        <dbReference type="ChEBI" id="CHEBI:138317"/>
        <dbReference type="EC" id="2.1.1.244"/>
    </reaction>
</comment>
<evidence type="ECO:0000313" key="12">
    <source>
        <dbReference type="EMBL" id="KAK0387319.1"/>
    </source>
</evidence>
<evidence type="ECO:0000256" key="4">
    <source>
        <dbReference type="ARBA" id="ARBA00022691"/>
    </source>
</evidence>
<keyword evidence="2" id="KW-0489">Methyltransferase</keyword>
<evidence type="ECO:0000256" key="9">
    <source>
        <dbReference type="ARBA" id="ARBA00047885"/>
    </source>
</evidence>
<dbReference type="EC" id="2.1.1.244" evidence="5"/>